<dbReference type="InterPro" id="IPR045860">
    <property type="entry name" value="Snake_toxin-like_sf"/>
</dbReference>
<evidence type="ECO:0000256" key="4">
    <source>
        <dbReference type="SAM" id="SignalP"/>
    </source>
</evidence>
<dbReference type="AlphaFoldDB" id="A0A1D1VSS4"/>
<evidence type="ECO:0000256" key="1">
    <source>
        <dbReference type="ARBA" id="ARBA00022729"/>
    </source>
</evidence>
<evidence type="ECO:0000313" key="6">
    <source>
        <dbReference type="Proteomes" id="UP000186922"/>
    </source>
</evidence>
<keyword evidence="3" id="KW-1133">Transmembrane helix</keyword>
<comment type="caution">
    <text evidence="5">The sequence shown here is derived from an EMBL/GenBank/DDBJ whole genome shotgun (WGS) entry which is preliminary data.</text>
</comment>
<feature type="transmembrane region" description="Helical" evidence="3">
    <location>
        <begin position="109"/>
        <end position="128"/>
    </location>
</feature>
<proteinExistence type="predicted"/>
<dbReference type="GO" id="GO:0032222">
    <property type="term" value="P:regulation of synaptic transmission, cholinergic"/>
    <property type="evidence" value="ECO:0007669"/>
    <property type="project" value="InterPro"/>
</dbReference>
<dbReference type="SUPFAM" id="SSF57302">
    <property type="entry name" value="Snake toxin-like"/>
    <property type="match status" value="1"/>
</dbReference>
<keyword evidence="3" id="KW-0472">Membrane</keyword>
<evidence type="ECO:0000313" key="5">
    <source>
        <dbReference type="EMBL" id="GAV02788.1"/>
    </source>
</evidence>
<evidence type="ECO:0000256" key="3">
    <source>
        <dbReference type="SAM" id="Phobius"/>
    </source>
</evidence>
<sequence>MERNWIFVMACFGLLFCLVAPGFGLQCYTCDSRGTGCGDPFNKEATGITPATCEPHVLACGKWVSNATRTVVRGCTSQSTGCDYSRDSSGVETYRCGCLTDFCNAASDMYSHATISGLLFALMVVRCLTKL</sequence>
<gene>
    <name evidence="5" type="primary">RvY_13312-1</name>
    <name evidence="5" type="synonym">RvY_13312.1</name>
    <name evidence="5" type="ORF">RvY_13312</name>
</gene>
<dbReference type="InterPro" id="IPR050975">
    <property type="entry name" value="Sleep_regulator"/>
</dbReference>
<evidence type="ECO:0000256" key="2">
    <source>
        <dbReference type="ARBA" id="ARBA00023180"/>
    </source>
</evidence>
<keyword evidence="2" id="KW-0325">Glycoprotein</keyword>
<dbReference type="Pfam" id="PF17064">
    <property type="entry name" value="QVR"/>
    <property type="match status" value="1"/>
</dbReference>
<protein>
    <recommendedName>
        <fullName evidence="7">Protein sleepless</fullName>
    </recommendedName>
</protein>
<dbReference type="GO" id="GO:0030431">
    <property type="term" value="P:sleep"/>
    <property type="evidence" value="ECO:0007669"/>
    <property type="project" value="InterPro"/>
</dbReference>
<accession>A0A1D1VSS4</accession>
<organism evidence="5 6">
    <name type="scientific">Ramazzottius varieornatus</name>
    <name type="common">Water bear</name>
    <name type="synonym">Tardigrade</name>
    <dbReference type="NCBI Taxonomy" id="947166"/>
    <lineage>
        <taxon>Eukaryota</taxon>
        <taxon>Metazoa</taxon>
        <taxon>Ecdysozoa</taxon>
        <taxon>Tardigrada</taxon>
        <taxon>Eutardigrada</taxon>
        <taxon>Parachela</taxon>
        <taxon>Hypsibioidea</taxon>
        <taxon>Ramazzottiidae</taxon>
        <taxon>Ramazzottius</taxon>
    </lineage>
</organism>
<keyword evidence="3" id="KW-0812">Transmembrane</keyword>
<dbReference type="EMBL" id="BDGG01000008">
    <property type="protein sequence ID" value="GAV02788.1"/>
    <property type="molecule type" value="Genomic_DNA"/>
</dbReference>
<feature type="signal peptide" evidence="4">
    <location>
        <begin position="1"/>
        <end position="24"/>
    </location>
</feature>
<dbReference type="InterPro" id="IPR031424">
    <property type="entry name" value="QVR-like"/>
</dbReference>
<feature type="chain" id="PRO_5021266078" description="Protein sleepless" evidence="4">
    <location>
        <begin position="25"/>
        <end position="131"/>
    </location>
</feature>
<dbReference type="Proteomes" id="UP000186922">
    <property type="component" value="Unassembled WGS sequence"/>
</dbReference>
<keyword evidence="1 4" id="KW-0732">Signal</keyword>
<reference evidence="5 6" key="1">
    <citation type="journal article" date="2016" name="Nat. Commun.">
        <title>Extremotolerant tardigrade genome and improved radiotolerance of human cultured cells by tardigrade-unique protein.</title>
        <authorList>
            <person name="Hashimoto T."/>
            <person name="Horikawa D.D."/>
            <person name="Saito Y."/>
            <person name="Kuwahara H."/>
            <person name="Kozuka-Hata H."/>
            <person name="Shin-I T."/>
            <person name="Minakuchi Y."/>
            <person name="Ohishi K."/>
            <person name="Motoyama A."/>
            <person name="Aizu T."/>
            <person name="Enomoto A."/>
            <person name="Kondo K."/>
            <person name="Tanaka S."/>
            <person name="Hara Y."/>
            <person name="Koshikawa S."/>
            <person name="Sagara H."/>
            <person name="Miura T."/>
            <person name="Yokobori S."/>
            <person name="Miyagawa K."/>
            <person name="Suzuki Y."/>
            <person name="Kubo T."/>
            <person name="Oyama M."/>
            <person name="Kohara Y."/>
            <person name="Fujiyama A."/>
            <person name="Arakawa K."/>
            <person name="Katayama T."/>
            <person name="Toyoda A."/>
            <person name="Kunieda T."/>
        </authorList>
    </citation>
    <scope>NUCLEOTIDE SEQUENCE [LARGE SCALE GENOMIC DNA]</scope>
    <source>
        <strain evidence="5 6">YOKOZUNA-1</strain>
    </source>
</reference>
<name>A0A1D1VSS4_RAMVA</name>
<dbReference type="PANTHER" id="PTHR33562">
    <property type="entry name" value="ATILLA, ISOFORM B-RELATED-RELATED"/>
    <property type="match status" value="1"/>
</dbReference>
<keyword evidence="6" id="KW-1185">Reference proteome</keyword>
<evidence type="ECO:0008006" key="7">
    <source>
        <dbReference type="Google" id="ProtNLM"/>
    </source>
</evidence>